<accession>A0AAD4W349</accession>
<sequence>MTEYKPCPTSLPSNVRLSCMDGDPLPDMSRSVIEFELLETVELSSILEFIGQTEEFMKRLRMAKDLKIIGYEELTSSWQLNDDKSEQHLVSVLSFFIKRYSHLIQFHHFRSIQELHIYHMTAQV</sequence>
<evidence type="ECO:0000313" key="1">
    <source>
        <dbReference type="EMBL" id="KAI5334726.1"/>
    </source>
</evidence>
<name>A0AAD4W349_PRUDU</name>
<comment type="caution">
    <text evidence="1">The sequence shown here is derived from an EMBL/GenBank/DDBJ whole genome shotgun (WGS) entry which is preliminary data.</text>
</comment>
<organism evidence="1 2">
    <name type="scientific">Prunus dulcis</name>
    <name type="common">Almond</name>
    <name type="synonym">Amygdalus dulcis</name>
    <dbReference type="NCBI Taxonomy" id="3755"/>
    <lineage>
        <taxon>Eukaryota</taxon>
        <taxon>Viridiplantae</taxon>
        <taxon>Streptophyta</taxon>
        <taxon>Embryophyta</taxon>
        <taxon>Tracheophyta</taxon>
        <taxon>Spermatophyta</taxon>
        <taxon>Magnoliopsida</taxon>
        <taxon>eudicotyledons</taxon>
        <taxon>Gunneridae</taxon>
        <taxon>Pentapetalae</taxon>
        <taxon>rosids</taxon>
        <taxon>fabids</taxon>
        <taxon>Rosales</taxon>
        <taxon>Rosaceae</taxon>
        <taxon>Amygdaloideae</taxon>
        <taxon>Amygdaleae</taxon>
        <taxon>Prunus</taxon>
    </lineage>
</organism>
<gene>
    <name evidence="1" type="ORF">L3X38_024859</name>
</gene>
<dbReference type="AlphaFoldDB" id="A0AAD4W349"/>
<protein>
    <submittedName>
        <fullName evidence="1">Uncharacterized protein</fullName>
    </submittedName>
</protein>
<reference evidence="1 2" key="1">
    <citation type="journal article" date="2022" name="G3 (Bethesda)">
        <title>Whole-genome sequence and methylome profiling of the almond [Prunus dulcis (Mill.) D.A. Webb] cultivar 'Nonpareil'.</title>
        <authorList>
            <person name="D'Amico-Willman K.M."/>
            <person name="Ouma W.Z."/>
            <person name="Meulia T."/>
            <person name="Sideli G.M."/>
            <person name="Gradziel T.M."/>
            <person name="Fresnedo-Ramirez J."/>
        </authorList>
    </citation>
    <scope>NUCLEOTIDE SEQUENCE [LARGE SCALE GENOMIC DNA]</scope>
    <source>
        <tissue evidence="1">Leaf</tissue>
    </source>
</reference>
<evidence type="ECO:0000313" key="2">
    <source>
        <dbReference type="Proteomes" id="UP001054821"/>
    </source>
</evidence>
<proteinExistence type="predicted"/>
<dbReference type="Proteomes" id="UP001054821">
    <property type="component" value="Chromosome 4"/>
</dbReference>
<dbReference type="EMBL" id="JAJFAZ020000004">
    <property type="protein sequence ID" value="KAI5334726.1"/>
    <property type="molecule type" value="Genomic_DNA"/>
</dbReference>
<keyword evidence="2" id="KW-1185">Reference proteome</keyword>